<dbReference type="PANTHER" id="PTHR48050">
    <property type="entry name" value="STEROL 3-BETA-GLUCOSYLTRANSFERASE"/>
    <property type="match status" value="1"/>
</dbReference>
<feature type="domain" description="Erythromycin biosynthesis protein CIII-like C-terminal" evidence="1">
    <location>
        <begin position="259"/>
        <end position="356"/>
    </location>
</feature>
<dbReference type="InterPro" id="IPR050426">
    <property type="entry name" value="Glycosyltransferase_28"/>
</dbReference>
<dbReference type="Pfam" id="PF06722">
    <property type="entry name" value="EryCIII-like_C"/>
    <property type="match status" value="1"/>
</dbReference>
<dbReference type="InterPro" id="IPR010610">
    <property type="entry name" value="EryCIII-like_C"/>
</dbReference>
<dbReference type="OrthoDB" id="764352at2"/>
<dbReference type="SUPFAM" id="SSF53756">
    <property type="entry name" value="UDP-Glycosyltransferase/glycogen phosphorylase"/>
    <property type="match status" value="1"/>
</dbReference>
<evidence type="ECO:0000313" key="3">
    <source>
        <dbReference type="Proteomes" id="UP000250434"/>
    </source>
</evidence>
<reference evidence="2 3" key="1">
    <citation type="submission" date="2016-04" db="EMBL/GenBank/DDBJ databases">
        <title>Complete genome sequence and analysis of deep-sea sediment isolate, Amycolatopsis sp. WP1.</title>
        <authorList>
            <person name="Wang H."/>
            <person name="Chen S."/>
            <person name="Wu Q."/>
        </authorList>
    </citation>
    <scope>NUCLEOTIDE SEQUENCE [LARGE SCALE GENOMIC DNA]</scope>
    <source>
        <strain evidence="2 3">WP1</strain>
    </source>
</reference>
<dbReference type="GO" id="GO:0008194">
    <property type="term" value="F:UDP-glycosyltransferase activity"/>
    <property type="evidence" value="ECO:0007669"/>
    <property type="project" value="InterPro"/>
</dbReference>
<keyword evidence="2" id="KW-0808">Transferase</keyword>
<dbReference type="PANTHER" id="PTHR48050:SF13">
    <property type="entry name" value="STEROL 3-BETA-GLUCOSYLTRANSFERASE UGT80A2"/>
    <property type="match status" value="1"/>
</dbReference>
<dbReference type="EMBL" id="CP015163">
    <property type="protein sequence ID" value="AXB43647.1"/>
    <property type="molecule type" value="Genomic_DNA"/>
</dbReference>
<dbReference type="GO" id="GO:0017000">
    <property type="term" value="P:antibiotic biosynthetic process"/>
    <property type="evidence" value="ECO:0007669"/>
    <property type="project" value="UniProtKB-ARBA"/>
</dbReference>
<dbReference type="RefSeq" id="WP_113692883.1">
    <property type="nucleotide sequence ID" value="NZ_CP015163.1"/>
</dbReference>
<protein>
    <submittedName>
        <fullName evidence="2">Glycosyl transferase</fullName>
    </submittedName>
</protein>
<dbReference type="KEGG" id="aab:A4R43_14775"/>
<dbReference type="GO" id="GO:0016758">
    <property type="term" value="F:hexosyltransferase activity"/>
    <property type="evidence" value="ECO:0007669"/>
    <property type="project" value="UniProtKB-ARBA"/>
</dbReference>
<dbReference type="Gene3D" id="3.40.50.2000">
    <property type="entry name" value="Glycogen Phosphorylase B"/>
    <property type="match status" value="2"/>
</dbReference>
<accession>A0A344L6H3</accession>
<sequence length="376" mass="39519">MSRFLLVVPPLVGHVNPVVGVAAELVRRGHEVAWAGHGELITRLAGAAHVYDCALPPATPRPPELRGAAALKFLWEEGFLPLAESMAPGVEAAIERFRPDALLVDQQAVAGGLIADRLGLPWLTSATTSAELTDPLASMPKVRDWVLERLAALRASIGDPDGSTDPRFSPHGVLAFTTAELAGEMRGVTFVGPSIGDRESEVDFPWDWLDHRPTVLVTLGTANVDAGARFLTECAATGIRAVVADPARVLSTSDTVLPLPHVPQLDLLPKMDAVVCHGGHNTVCEALWHDLPLVVAPIRDDQPVIAEQVAEAGAGVRVRFTKATAEHLRVAISTVLDPGSGMRANAARIGRSFRAAGGAAAAAAQLEALITAGVHA</sequence>
<proteinExistence type="predicted"/>
<dbReference type="Proteomes" id="UP000250434">
    <property type="component" value="Chromosome"/>
</dbReference>
<evidence type="ECO:0000313" key="2">
    <source>
        <dbReference type="EMBL" id="AXB43647.1"/>
    </source>
</evidence>
<evidence type="ECO:0000259" key="1">
    <source>
        <dbReference type="Pfam" id="PF06722"/>
    </source>
</evidence>
<gene>
    <name evidence="2" type="ORF">A4R43_14775</name>
</gene>
<keyword evidence="3" id="KW-1185">Reference proteome</keyword>
<name>A0A344L6H3_9PSEU</name>
<dbReference type="InterPro" id="IPR002213">
    <property type="entry name" value="UDP_glucos_trans"/>
</dbReference>
<organism evidence="2 3">
    <name type="scientific">Amycolatopsis albispora</name>
    <dbReference type="NCBI Taxonomy" id="1804986"/>
    <lineage>
        <taxon>Bacteria</taxon>
        <taxon>Bacillati</taxon>
        <taxon>Actinomycetota</taxon>
        <taxon>Actinomycetes</taxon>
        <taxon>Pseudonocardiales</taxon>
        <taxon>Pseudonocardiaceae</taxon>
        <taxon>Amycolatopsis</taxon>
    </lineage>
</organism>
<dbReference type="AlphaFoldDB" id="A0A344L6H3"/>
<dbReference type="CDD" id="cd03784">
    <property type="entry name" value="GT1_Gtf-like"/>
    <property type="match status" value="1"/>
</dbReference>